<proteinExistence type="predicted"/>
<evidence type="ECO:0000256" key="1">
    <source>
        <dbReference type="ARBA" id="ARBA00022676"/>
    </source>
</evidence>
<keyword evidence="2 4" id="KW-0808">Transferase</keyword>
<feature type="domain" description="Glycosyltransferase 2-like" evidence="3">
    <location>
        <begin position="13"/>
        <end position="103"/>
    </location>
</feature>
<dbReference type="Gene3D" id="3.90.550.10">
    <property type="entry name" value="Spore Coat Polysaccharide Biosynthesis Protein SpsA, Chain A"/>
    <property type="match status" value="1"/>
</dbReference>
<protein>
    <submittedName>
        <fullName evidence="4">Glycosyl transferase family 2</fullName>
        <ecNumber evidence="4">2.-.-.-</ecNumber>
    </submittedName>
</protein>
<sequence>MRGKNKMEHIAVSVIVPIYNAEPWLEECVQSILDQDFPASYGTIEVLLIDDGATDGSGALCDRLAKRDNRIKVVHQENQGLSGARNTGIDMARGRYYAFIDSD</sequence>
<dbReference type="PANTHER" id="PTHR22916:SF51">
    <property type="entry name" value="GLYCOSYLTRANSFERASE EPSH-RELATED"/>
    <property type="match status" value="1"/>
</dbReference>
<accession>K1U4S1</accession>
<dbReference type="Pfam" id="PF00535">
    <property type="entry name" value="Glycos_transf_2"/>
    <property type="match status" value="1"/>
</dbReference>
<dbReference type="InterPro" id="IPR001173">
    <property type="entry name" value="Glyco_trans_2-like"/>
</dbReference>
<dbReference type="InterPro" id="IPR029044">
    <property type="entry name" value="Nucleotide-diphossugar_trans"/>
</dbReference>
<comment type="caution">
    <text evidence="4">The sequence shown here is derived from an EMBL/GenBank/DDBJ whole genome shotgun (WGS) entry which is preliminary data.</text>
</comment>
<dbReference type="SUPFAM" id="SSF53448">
    <property type="entry name" value="Nucleotide-diphospho-sugar transferases"/>
    <property type="match status" value="1"/>
</dbReference>
<name>K1U4S1_9ZZZZ</name>
<feature type="non-terminal residue" evidence="4">
    <location>
        <position position="103"/>
    </location>
</feature>
<reference evidence="4" key="1">
    <citation type="journal article" date="2013" name="Environ. Microbiol.">
        <title>Microbiota from the distal guts of lean and obese adolescents exhibit partial functional redundancy besides clear differences in community structure.</title>
        <authorList>
            <person name="Ferrer M."/>
            <person name="Ruiz A."/>
            <person name="Lanza F."/>
            <person name="Haange S.B."/>
            <person name="Oberbach A."/>
            <person name="Till H."/>
            <person name="Bargiela R."/>
            <person name="Campoy C."/>
            <person name="Segura M.T."/>
            <person name="Richter M."/>
            <person name="von Bergen M."/>
            <person name="Seifert J."/>
            <person name="Suarez A."/>
        </authorList>
    </citation>
    <scope>NUCLEOTIDE SEQUENCE</scope>
</reference>
<gene>
    <name evidence="4" type="ORF">LEA_05482</name>
</gene>
<keyword evidence="1" id="KW-0328">Glycosyltransferase</keyword>
<evidence type="ECO:0000259" key="3">
    <source>
        <dbReference type="Pfam" id="PF00535"/>
    </source>
</evidence>
<organism evidence="4">
    <name type="scientific">human gut metagenome</name>
    <dbReference type="NCBI Taxonomy" id="408170"/>
    <lineage>
        <taxon>unclassified sequences</taxon>
        <taxon>metagenomes</taxon>
        <taxon>organismal metagenomes</taxon>
    </lineage>
</organism>
<dbReference type="CDD" id="cd00761">
    <property type="entry name" value="Glyco_tranf_GTA_type"/>
    <property type="match status" value="1"/>
</dbReference>
<dbReference type="PANTHER" id="PTHR22916">
    <property type="entry name" value="GLYCOSYLTRANSFERASE"/>
    <property type="match status" value="1"/>
</dbReference>
<dbReference type="GO" id="GO:0016757">
    <property type="term" value="F:glycosyltransferase activity"/>
    <property type="evidence" value="ECO:0007669"/>
    <property type="project" value="UniProtKB-KW"/>
</dbReference>
<evidence type="ECO:0000256" key="2">
    <source>
        <dbReference type="ARBA" id="ARBA00022679"/>
    </source>
</evidence>
<dbReference type="AlphaFoldDB" id="K1U4S1"/>
<evidence type="ECO:0000313" key="4">
    <source>
        <dbReference type="EMBL" id="EKC74954.1"/>
    </source>
</evidence>
<dbReference type="EC" id="2.-.-.-" evidence="4"/>
<dbReference type="EMBL" id="AJWY01003570">
    <property type="protein sequence ID" value="EKC74954.1"/>
    <property type="molecule type" value="Genomic_DNA"/>
</dbReference>